<feature type="domain" description="DUF8094" evidence="2">
    <location>
        <begin position="64"/>
        <end position="361"/>
    </location>
</feature>
<dbReference type="EMBL" id="VMNX01000132">
    <property type="protein sequence ID" value="MPY52336.1"/>
    <property type="molecule type" value="Genomic_DNA"/>
</dbReference>
<keyword evidence="4" id="KW-1185">Reference proteome</keyword>
<organism evidence="3 4">
    <name type="scientific">Streptomyces acidicola</name>
    <dbReference type="NCBI Taxonomy" id="2596892"/>
    <lineage>
        <taxon>Bacteria</taxon>
        <taxon>Bacillati</taxon>
        <taxon>Actinomycetota</taxon>
        <taxon>Actinomycetes</taxon>
        <taxon>Kitasatosporales</taxon>
        <taxon>Streptomycetaceae</taxon>
        <taxon>Streptomyces</taxon>
    </lineage>
</organism>
<accession>A0A5N8WZX5</accession>
<gene>
    <name evidence="3" type="ORF">FPZ41_28690</name>
</gene>
<sequence>MSRDRGVRSRRRLSEYTGPRRLGMNGHPRRLGGQGRFALATASVAVLSMTASGCVVVHGEREIVPTVTRADAAGALKAFTAAYNKADKTYDQAADAERVTGALADIDGAKLKAGLKNSPDGNPAHSPLKLTDAEFTIPEKAGWPRWFVADTAANKGLKNTRWLMVFNRSSANDVWAVSYLTIVNASDVPKFEKTKDGFAEPVPADDAALAIAPGELGEAYATYLKAKDSGSAGSSGGETFAPGTHTSVWRTDREKKSRQPGLARQYIDEPLSKGDYAPVGLRTTDGGALVFFATHHYEKQTAAPGVDLDVDPNVQALLTGEVKSSLTLQRVSNQVVLNPVKSASDQQVKFLSRVDGLTSVKGE</sequence>
<dbReference type="Pfam" id="PF26366">
    <property type="entry name" value="DUF8094"/>
    <property type="match status" value="1"/>
</dbReference>
<evidence type="ECO:0000313" key="4">
    <source>
        <dbReference type="Proteomes" id="UP000373149"/>
    </source>
</evidence>
<reference evidence="3 4" key="1">
    <citation type="submission" date="2019-09" db="EMBL/GenBank/DDBJ databases">
        <authorList>
            <person name="Duangmal K."/>
            <person name="Teo W.F.A."/>
            <person name="Lipun K."/>
        </authorList>
    </citation>
    <scope>NUCLEOTIDE SEQUENCE [LARGE SCALE GENOMIC DNA]</scope>
    <source>
        <strain evidence="3 4">K1PN6</strain>
    </source>
</reference>
<dbReference type="Proteomes" id="UP000373149">
    <property type="component" value="Unassembled WGS sequence"/>
</dbReference>
<feature type="region of interest" description="Disordered" evidence="1">
    <location>
        <begin position="1"/>
        <end position="32"/>
    </location>
</feature>
<proteinExistence type="predicted"/>
<dbReference type="InterPro" id="IPR058407">
    <property type="entry name" value="DUF8094"/>
</dbReference>
<name>A0A5N8WZX5_9ACTN</name>
<evidence type="ECO:0000256" key="1">
    <source>
        <dbReference type="SAM" id="MobiDB-lite"/>
    </source>
</evidence>
<protein>
    <recommendedName>
        <fullName evidence="2">DUF8094 domain-containing protein</fullName>
    </recommendedName>
</protein>
<evidence type="ECO:0000259" key="2">
    <source>
        <dbReference type="Pfam" id="PF26366"/>
    </source>
</evidence>
<dbReference type="AlphaFoldDB" id="A0A5N8WZX5"/>
<evidence type="ECO:0000313" key="3">
    <source>
        <dbReference type="EMBL" id="MPY52336.1"/>
    </source>
</evidence>
<comment type="caution">
    <text evidence="3">The sequence shown here is derived from an EMBL/GenBank/DDBJ whole genome shotgun (WGS) entry which is preliminary data.</text>
</comment>
<feature type="region of interest" description="Disordered" evidence="1">
    <location>
        <begin position="231"/>
        <end position="261"/>
    </location>
</feature>